<dbReference type="EMBL" id="JAEQBW010000002">
    <property type="protein sequence ID" value="MBK6264549.1"/>
    <property type="molecule type" value="Genomic_DNA"/>
</dbReference>
<protein>
    <recommendedName>
        <fullName evidence="3">histidine kinase</fullName>
        <ecNumber evidence="3">2.7.13.3</ecNumber>
    </recommendedName>
</protein>
<keyword evidence="6" id="KW-0547">Nucleotide-binding</keyword>
<evidence type="ECO:0000256" key="10">
    <source>
        <dbReference type="ARBA" id="ARBA00023012"/>
    </source>
</evidence>
<keyword evidence="4" id="KW-0808">Transferase</keyword>
<evidence type="ECO:0000256" key="5">
    <source>
        <dbReference type="ARBA" id="ARBA00022692"/>
    </source>
</evidence>
<dbReference type="EC" id="2.7.13.3" evidence="3"/>
<dbReference type="SMART" id="SM00387">
    <property type="entry name" value="HATPase_c"/>
    <property type="match status" value="1"/>
</dbReference>
<evidence type="ECO:0000256" key="6">
    <source>
        <dbReference type="ARBA" id="ARBA00022741"/>
    </source>
</evidence>
<keyword evidence="8" id="KW-0067">ATP-binding</keyword>
<dbReference type="AlphaFoldDB" id="A0A935C6T7"/>
<evidence type="ECO:0000256" key="3">
    <source>
        <dbReference type="ARBA" id="ARBA00012438"/>
    </source>
</evidence>
<dbReference type="SUPFAM" id="SSF55874">
    <property type="entry name" value="ATPase domain of HSP90 chaperone/DNA topoisomerase II/histidine kinase"/>
    <property type="match status" value="1"/>
</dbReference>
<dbReference type="InterPro" id="IPR000014">
    <property type="entry name" value="PAS"/>
</dbReference>
<comment type="caution">
    <text evidence="13">The sequence shown here is derived from an EMBL/GenBank/DDBJ whole genome shotgun (WGS) entry which is preliminary data.</text>
</comment>
<keyword evidence="14" id="KW-1185">Reference proteome</keyword>
<dbReference type="Pfam" id="PF02518">
    <property type="entry name" value="HATPase_c"/>
    <property type="match status" value="1"/>
</dbReference>
<accession>A0A935C6T7</accession>
<dbReference type="Gene3D" id="1.10.287.130">
    <property type="match status" value="1"/>
</dbReference>
<evidence type="ECO:0000256" key="11">
    <source>
        <dbReference type="ARBA" id="ARBA00023136"/>
    </source>
</evidence>
<dbReference type="InterPro" id="IPR036890">
    <property type="entry name" value="HATPase_C_sf"/>
</dbReference>
<keyword evidence="7 13" id="KW-0418">Kinase</keyword>
<dbReference type="Proteomes" id="UP000611723">
    <property type="component" value="Unassembled WGS sequence"/>
</dbReference>
<evidence type="ECO:0000256" key="4">
    <source>
        <dbReference type="ARBA" id="ARBA00022679"/>
    </source>
</evidence>
<sequence>METIRNLMSNVSDKVYTFFTNNPSPMFLKNSDSVEVLAYNKAFMENECDYKHFVSVWKQGYFEHHQKNTTLVESGHEKAQFLTTALDDNISLVQLIRLPVQSHQKTGKDDNNEKHTLKSDSSTVAIDKPVKKISRTGNRFRKMAEIAPIGVVFTNPTYDILWSNEKCLHLFGRNSLHKTNFLDAIYMENISDFWAKIKESKERGKPVQFNFTIKNLKSAKDIYVKCSAFAVDDDLEYKEGYVFLLEDNTENTNFSEEITERNLELNHRNHELDKFLYSVSHNIRGPVASLQGLLEVIEISDVQTVNQLKHHLRLNLRLLNAFVQDISNVATNIHTHVKNKELNLYSIVDELLHFMDNIYEVNAVKEITIPFGYTLTSDEDRLSIVLKSILKNSFQYRDTRKNELNIHVSVNKNEYFHIITIQDNGIGIAEEVKPKVFDMFYRGTELSTGNGMGLHNAREILKKIGGTMNIESLDRHWTKVKIYLPIKV</sequence>
<dbReference type="PANTHER" id="PTHR42878:SF7">
    <property type="entry name" value="SENSOR HISTIDINE KINASE GLRK"/>
    <property type="match status" value="1"/>
</dbReference>
<evidence type="ECO:0000313" key="14">
    <source>
        <dbReference type="Proteomes" id="UP000611723"/>
    </source>
</evidence>
<dbReference type="GO" id="GO:0000156">
    <property type="term" value="F:phosphorelay response regulator activity"/>
    <property type="evidence" value="ECO:0007669"/>
    <property type="project" value="TreeGrafter"/>
</dbReference>
<dbReference type="CDD" id="cd00075">
    <property type="entry name" value="HATPase"/>
    <property type="match status" value="1"/>
</dbReference>
<comment type="subcellular location">
    <subcellularLocation>
        <location evidence="2">Membrane</location>
        <topology evidence="2">Multi-pass membrane protein</topology>
    </subcellularLocation>
</comment>
<dbReference type="PANTHER" id="PTHR42878">
    <property type="entry name" value="TWO-COMPONENT HISTIDINE KINASE"/>
    <property type="match status" value="1"/>
</dbReference>
<dbReference type="SUPFAM" id="SSF55785">
    <property type="entry name" value="PYP-like sensor domain (PAS domain)"/>
    <property type="match status" value="1"/>
</dbReference>
<evidence type="ECO:0000256" key="9">
    <source>
        <dbReference type="ARBA" id="ARBA00022989"/>
    </source>
</evidence>
<reference evidence="13" key="1">
    <citation type="submission" date="2021-01" db="EMBL/GenBank/DDBJ databases">
        <title>Marivirga aurantiaca sp. nov., isolated from intertidal surface sediments.</title>
        <authorList>
            <person name="Zhang M."/>
        </authorList>
    </citation>
    <scope>NUCLEOTIDE SEQUENCE</scope>
    <source>
        <strain evidence="13">S37H4</strain>
    </source>
</reference>
<proteinExistence type="predicted"/>
<dbReference type="InterPro" id="IPR036097">
    <property type="entry name" value="HisK_dim/P_sf"/>
</dbReference>
<keyword evidence="9" id="KW-1133">Transmembrane helix</keyword>
<comment type="catalytic activity">
    <reaction evidence="1">
        <text>ATP + protein L-histidine = ADP + protein N-phospho-L-histidine.</text>
        <dbReference type="EC" id="2.7.13.3"/>
    </reaction>
</comment>
<gene>
    <name evidence="13" type="ORF">JKA74_05820</name>
</gene>
<evidence type="ECO:0000313" key="13">
    <source>
        <dbReference type="EMBL" id="MBK6264549.1"/>
    </source>
</evidence>
<dbReference type="GO" id="GO:0000155">
    <property type="term" value="F:phosphorelay sensor kinase activity"/>
    <property type="evidence" value="ECO:0007669"/>
    <property type="project" value="InterPro"/>
</dbReference>
<evidence type="ECO:0000259" key="12">
    <source>
        <dbReference type="PROSITE" id="PS50109"/>
    </source>
</evidence>
<keyword evidence="5" id="KW-0812">Transmembrane</keyword>
<dbReference type="Gene3D" id="3.30.565.10">
    <property type="entry name" value="Histidine kinase-like ATPase, C-terminal domain"/>
    <property type="match status" value="1"/>
</dbReference>
<evidence type="ECO:0000256" key="1">
    <source>
        <dbReference type="ARBA" id="ARBA00000085"/>
    </source>
</evidence>
<dbReference type="GO" id="GO:0016020">
    <property type="term" value="C:membrane"/>
    <property type="evidence" value="ECO:0007669"/>
    <property type="project" value="UniProtKB-SubCell"/>
</dbReference>
<dbReference type="GO" id="GO:0030295">
    <property type="term" value="F:protein kinase activator activity"/>
    <property type="evidence" value="ECO:0007669"/>
    <property type="project" value="TreeGrafter"/>
</dbReference>
<dbReference type="InterPro" id="IPR004358">
    <property type="entry name" value="Sig_transdc_His_kin-like_C"/>
</dbReference>
<keyword evidence="10" id="KW-0902">Two-component regulatory system</keyword>
<dbReference type="Gene3D" id="3.30.450.20">
    <property type="entry name" value="PAS domain"/>
    <property type="match status" value="1"/>
</dbReference>
<dbReference type="InterPro" id="IPR050351">
    <property type="entry name" value="BphY/WalK/GraS-like"/>
</dbReference>
<evidence type="ECO:0000256" key="7">
    <source>
        <dbReference type="ARBA" id="ARBA00022777"/>
    </source>
</evidence>
<dbReference type="InterPro" id="IPR035965">
    <property type="entry name" value="PAS-like_dom_sf"/>
</dbReference>
<organism evidence="13 14">
    <name type="scientific">Marivirga aurantiaca</name>
    <dbReference type="NCBI Taxonomy" id="2802615"/>
    <lineage>
        <taxon>Bacteria</taxon>
        <taxon>Pseudomonadati</taxon>
        <taxon>Bacteroidota</taxon>
        <taxon>Cytophagia</taxon>
        <taxon>Cytophagales</taxon>
        <taxon>Marivirgaceae</taxon>
        <taxon>Marivirga</taxon>
    </lineage>
</organism>
<feature type="domain" description="Histidine kinase" evidence="12">
    <location>
        <begin position="278"/>
        <end position="488"/>
    </location>
</feature>
<dbReference type="InterPro" id="IPR003594">
    <property type="entry name" value="HATPase_dom"/>
</dbReference>
<name>A0A935C6T7_9BACT</name>
<keyword evidence="11" id="KW-0472">Membrane</keyword>
<dbReference type="CDD" id="cd00130">
    <property type="entry name" value="PAS"/>
    <property type="match status" value="1"/>
</dbReference>
<dbReference type="GO" id="GO:0007234">
    <property type="term" value="P:osmosensory signaling via phosphorelay pathway"/>
    <property type="evidence" value="ECO:0007669"/>
    <property type="project" value="TreeGrafter"/>
</dbReference>
<dbReference type="RefSeq" id="WP_201430240.1">
    <property type="nucleotide sequence ID" value="NZ_JAEQBW010000002.1"/>
</dbReference>
<evidence type="ECO:0000256" key="8">
    <source>
        <dbReference type="ARBA" id="ARBA00022840"/>
    </source>
</evidence>
<dbReference type="SUPFAM" id="SSF47384">
    <property type="entry name" value="Homodimeric domain of signal transducing histidine kinase"/>
    <property type="match status" value="1"/>
</dbReference>
<dbReference type="PRINTS" id="PR00344">
    <property type="entry name" value="BCTRLSENSOR"/>
</dbReference>
<dbReference type="PROSITE" id="PS50109">
    <property type="entry name" value="HIS_KIN"/>
    <property type="match status" value="1"/>
</dbReference>
<dbReference type="InterPro" id="IPR005467">
    <property type="entry name" value="His_kinase_dom"/>
</dbReference>
<evidence type="ECO:0000256" key="2">
    <source>
        <dbReference type="ARBA" id="ARBA00004141"/>
    </source>
</evidence>
<dbReference type="GO" id="GO:0005524">
    <property type="term" value="F:ATP binding"/>
    <property type="evidence" value="ECO:0007669"/>
    <property type="project" value="UniProtKB-KW"/>
</dbReference>